<evidence type="ECO:0000313" key="8">
    <source>
        <dbReference type="Proteomes" id="UP000033944"/>
    </source>
</evidence>
<dbReference type="EMBL" id="LBVN01000016">
    <property type="protein sequence ID" value="KKQ86809.1"/>
    <property type="molecule type" value="Genomic_DNA"/>
</dbReference>
<evidence type="ECO:0000256" key="4">
    <source>
        <dbReference type="ARBA" id="ARBA00022691"/>
    </source>
</evidence>
<dbReference type="GO" id="GO:0003676">
    <property type="term" value="F:nucleic acid binding"/>
    <property type="evidence" value="ECO:0007669"/>
    <property type="project" value="InterPro"/>
</dbReference>
<dbReference type="GO" id="GO:0032259">
    <property type="term" value="P:methylation"/>
    <property type="evidence" value="ECO:0007669"/>
    <property type="project" value="UniProtKB-KW"/>
</dbReference>
<dbReference type="InterPro" id="IPR002052">
    <property type="entry name" value="DNA_methylase_N6_adenine_CS"/>
</dbReference>
<gene>
    <name evidence="7" type="ORF">UT10_C0016G0003</name>
</gene>
<keyword evidence="4" id="KW-0949">S-adenosyl-L-methionine</keyword>
<evidence type="ECO:0000313" key="7">
    <source>
        <dbReference type="EMBL" id="KKQ86809.1"/>
    </source>
</evidence>
<dbReference type="AlphaFoldDB" id="A0A0G0NLN2"/>
<protein>
    <recommendedName>
        <fullName evidence="1">site-specific DNA-methyltransferase (adenine-specific)</fullName>
        <ecNumber evidence="1">2.1.1.72</ecNumber>
    </recommendedName>
</protein>
<dbReference type="Pfam" id="PF07669">
    <property type="entry name" value="Eco57I"/>
    <property type="match status" value="1"/>
</dbReference>
<dbReference type="InterPro" id="IPR050953">
    <property type="entry name" value="N4_N6_ade-DNA_methylase"/>
</dbReference>
<keyword evidence="2" id="KW-0489">Methyltransferase</keyword>
<dbReference type="Gene3D" id="3.40.50.150">
    <property type="entry name" value="Vaccinia Virus protein VP39"/>
    <property type="match status" value="1"/>
</dbReference>
<comment type="caution">
    <text evidence="7">The sequence shown here is derived from an EMBL/GenBank/DDBJ whole genome shotgun (WGS) entry which is preliminary data.</text>
</comment>
<dbReference type="InterPro" id="IPR029063">
    <property type="entry name" value="SAM-dependent_MTases_sf"/>
</dbReference>
<dbReference type="EC" id="2.1.1.72" evidence="1"/>
<evidence type="ECO:0000256" key="2">
    <source>
        <dbReference type="ARBA" id="ARBA00022603"/>
    </source>
</evidence>
<dbReference type="GO" id="GO:0006304">
    <property type="term" value="P:DNA modification"/>
    <property type="evidence" value="ECO:0007669"/>
    <property type="project" value="InterPro"/>
</dbReference>
<dbReference type="PRINTS" id="PR00507">
    <property type="entry name" value="N12N6MTFRASE"/>
</dbReference>
<comment type="catalytic activity">
    <reaction evidence="5">
        <text>a 2'-deoxyadenosine in DNA + S-adenosyl-L-methionine = an N(6)-methyl-2'-deoxyadenosine in DNA + S-adenosyl-L-homocysteine + H(+)</text>
        <dbReference type="Rhea" id="RHEA:15197"/>
        <dbReference type="Rhea" id="RHEA-COMP:12418"/>
        <dbReference type="Rhea" id="RHEA-COMP:12419"/>
        <dbReference type="ChEBI" id="CHEBI:15378"/>
        <dbReference type="ChEBI" id="CHEBI:57856"/>
        <dbReference type="ChEBI" id="CHEBI:59789"/>
        <dbReference type="ChEBI" id="CHEBI:90615"/>
        <dbReference type="ChEBI" id="CHEBI:90616"/>
        <dbReference type="EC" id="2.1.1.72"/>
    </reaction>
</comment>
<sequence length="899" mass="102800">MVVITKEQAKKKIQDLVEKYEKVKISGAISKYTEEETKKDFIQPLFQALGWNTTDKNEVTAEQVLSAGRIDYGFYLSGRLKFNVEAKSLKTDLNREDYANQAVKYSWNKGATWAVLTDFENLKVFNAQIIDRSLADKQFFDISYDEYIERFDQLWLLSKEAFIENLLDKEAEKVGKKLQSVSVGSLLYKDLNECRDVLTHFLSLCNPKVDRDSLDEGVQKLLDRLIFLRVAEDRGIEGPILKELVREHEHGLKFQAMIDKFRELDEVYNSNLFSEHPFEKWEEYGDATEKVIKILYGKLGYYEYDFKAMPADVLGGVYENYLGYRLEKSKKGLSVSKDAKKRKEHGIYYTPDFIVDYIVKNTLTPVLDKCKTIPDLKRIKVLDPACGSGSFLIKALDIIYQKYLEFGNRGGIWTKVEILLNNIYGVDLDPQAVEIARLNLLISALDKRMKLPTLDKNIKNGNSLISGTDEELTKYFGKNFRDKKPFNWEEEFPEVFKQGGFDVVIGNPPYIDSESMARNMPQEREYMNSHYSSANGNWDIFCVFIEQAMNLCKIGGYHSFILPNKLVSANYAKAARQIIDSNNIIKIRDYSAAKVFDVSVYPIVYIVQKLKSSGRTLFEYVIEENGQQSMGSYSLDSSNLVNGLWLLDDKGGENPNFEIKGENIVDLGNIADVTGAATVAEAYILKDLIVEGKRYKVVNSGTIDRYKSLWGIKPMRYLGKSYLNPTVSDETLESLAKNRLSQTKAVKVIMAGMTLRPECMLDKTGTCLAAKSTTVIMNSKYDLRIILAVMNSKLIYNFLKNKFRGNVLQGGYLRLGPPEIKQIPIPNPKQNANKQNNRIIKFVDKMLRLIDLSQKEPENSEKWKSIKSEIEKTDRKIDEEVYKLYGLTAKEIAIVEKSN</sequence>
<dbReference type="PATRIC" id="fig|1618571.3.peg.675"/>
<dbReference type="PANTHER" id="PTHR33841:SF1">
    <property type="entry name" value="DNA METHYLTRANSFERASE A"/>
    <property type="match status" value="1"/>
</dbReference>
<evidence type="ECO:0000256" key="3">
    <source>
        <dbReference type="ARBA" id="ARBA00022679"/>
    </source>
</evidence>
<dbReference type="InterPro" id="IPR011639">
    <property type="entry name" value="MethylTrfase_TaqI-like_dom"/>
</dbReference>
<feature type="domain" description="Type II methyltransferase M.TaqI-like" evidence="6">
    <location>
        <begin position="421"/>
        <end position="596"/>
    </location>
</feature>
<accession>A0A0G0NLN2</accession>
<proteinExistence type="predicted"/>
<dbReference type="GO" id="GO:0009007">
    <property type="term" value="F:site-specific DNA-methyltransferase (adenine-specific) activity"/>
    <property type="evidence" value="ECO:0007669"/>
    <property type="project" value="UniProtKB-EC"/>
</dbReference>
<evidence type="ECO:0000259" key="6">
    <source>
        <dbReference type="Pfam" id="PF07669"/>
    </source>
</evidence>
<dbReference type="PANTHER" id="PTHR33841">
    <property type="entry name" value="DNA METHYLTRANSFERASE YEEA-RELATED"/>
    <property type="match status" value="1"/>
</dbReference>
<name>A0A0G0NLN2_9BACT</name>
<dbReference type="PROSITE" id="PS00092">
    <property type="entry name" value="N6_MTASE"/>
    <property type="match status" value="1"/>
</dbReference>
<dbReference type="Proteomes" id="UP000033944">
    <property type="component" value="Unassembled WGS sequence"/>
</dbReference>
<keyword evidence="3" id="KW-0808">Transferase</keyword>
<dbReference type="SUPFAM" id="SSF53335">
    <property type="entry name" value="S-adenosyl-L-methionine-dependent methyltransferases"/>
    <property type="match status" value="1"/>
</dbReference>
<organism evidence="7 8">
    <name type="scientific">Candidatus Woesebacteria bacterium GW2011_GWB1_38_8b</name>
    <dbReference type="NCBI Taxonomy" id="1618571"/>
    <lineage>
        <taxon>Bacteria</taxon>
        <taxon>Candidatus Woeseibacteriota</taxon>
    </lineage>
</organism>
<evidence type="ECO:0000256" key="1">
    <source>
        <dbReference type="ARBA" id="ARBA00011900"/>
    </source>
</evidence>
<reference evidence="7 8" key="1">
    <citation type="journal article" date="2015" name="Nature">
        <title>rRNA introns, odd ribosomes, and small enigmatic genomes across a large radiation of phyla.</title>
        <authorList>
            <person name="Brown C.T."/>
            <person name="Hug L.A."/>
            <person name="Thomas B.C."/>
            <person name="Sharon I."/>
            <person name="Castelle C.J."/>
            <person name="Singh A."/>
            <person name="Wilkins M.J."/>
            <person name="Williams K.H."/>
            <person name="Banfield J.F."/>
        </authorList>
    </citation>
    <scope>NUCLEOTIDE SEQUENCE [LARGE SCALE GENOMIC DNA]</scope>
</reference>
<evidence type="ECO:0000256" key="5">
    <source>
        <dbReference type="ARBA" id="ARBA00047942"/>
    </source>
</evidence>